<dbReference type="Proteomes" id="UP001216253">
    <property type="component" value="Unassembled WGS sequence"/>
</dbReference>
<reference evidence="1 2" key="1">
    <citation type="submission" date="2023-03" db="EMBL/GenBank/DDBJ databases">
        <title>NovoSphingobium album sp. nov. isolated from polycyclic aromatic hydrocarbons- and heavy-metal polluted soil.</title>
        <authorList>
            <person name="Liu Z."/>
            <person name="Wang K."/>
        </authorList>
    </citation>
    <scope>NUCLEOTIDE SEQUENCE [LARGE SCALE GENOMIC DNA]</scope>
    <source>
        <strain evidence="1 2">H3SJ31-1</strain>
    </source>
</reference>
<accession>A0ABT5WVZ5</accession>
<comment type="caution">
    <text evidence="1">The sequence shown here is derived from an EMBL/GenBank/DDBJ whole genome shotgun (WGS) entry which is preliminary data.</text>
</comment>
<dbReference type="EMBL" id="JARESE010000073">
    <property type="protein sequence ID" value="MDE8654085.1"/>
    <property type="molecule type" value="Genomic_DNA"/>
</dbReference>
<keyword evidence="2" id="KW-1185">Reference proteome</keyword>
<proteinExistence type="predicted"/>
<evidence type="ECO:0000313" key="2">
    <source>
        <dbReference type="Proteomes" id="UP001216253"/>
    </source>
</evidence>
<organism evidence="1 2">
    <name type="scientific">Novosphingobium album</name>
    <name type="common">ex Liu et al. 2023</name>
    <dbReference type="NCBI Taxonomy" id="3031130"/>
    <lineage>
        <taxon>Bacteria</taxon>
        <taxon>Pseudomonadati</taxon>
        <taxon>Pseudomonadota</taxon>
        <taxon>Alphaproteobacteria</taxon>
        <taxon>Sphingomonadales</taxon>
        <taxon>Sphingomonadaceae</taxon>
        <taxon>Novosphingobium</taxon>
    </lineage>
</organism>
<gene>
    <name evidence="1" type="ORF">PYV00_20535</name>
</gene>
<evidence type="ECO:0000313" key="1">
    <source>
        <dbReference type="EMBL" id="MDE8654085.1"/>
    </source>
</evidence>
<sequence length="107" mass="11669">MMRRFVLLLLLAAAGVYLTFGGGWRAFKEYRVRSALVEAGLSDKRADCMARRMVKRLSIVQLYKLQRFEGESHSLGAYIAGVRRVGDGEAIAVTASSAALCATGIAR</sequence>
<protein>
    <submittedName>
        <fullName evidence="1">Uncharacterized protein</fullName>
    </submittedName>
</protein>
<name>A0ABT5WVZ5_9SPHN</name>